<evidence type="ECO:0000313" key="9">
    <source>
        <dbReference type="EMBL" id="KAF9792654.1"/>
    </source>
</evidence>
<feature type="region of interest" description="Disordered" evidence="7">
    <location>
        <begin position="109"/>
        <end position="144"/>
    </location>
</feature>
<dbReference type="AlphaFoldDB" id="A0A9P6HQ06"/>
<keyword evidence="5 9" id="KW-0418">Kinase</keyword>
<comment type="similarity">
    <text evidence="1">Belongs to the protein kinase superfamily. CAMK Ser/Thr protein kinase family. NIM1 subfamily.</text>
</comment>
<evidence type="ECO:0000313" key="10">
    <source>
        <dbReference type="Proteomes" id="UP000736335"/>
    </source>
</evidence>
<dbReference type="Pfam" id="PF00069">
    <property type="entry name" value="Pkinase"/>
    <property type="match status" value="1"/>
</dbReference>
<feature type="compositionally biased region" description="Acidic residues" evidence="7">
    <location>
        <begin position="458"/>
        <end position="468"/>
    </location>
</feature>
<gene>
    <name evidence="9" type="ORF">BJ322DRAFT_997192</name>
</gene>
<evidence type="ECO:0000256" key="2">
    <source>
        <dbReference type="ARBA" id="ARBA00022527"/>
    </source>
</evidence>
<dbReference type="PROSITE" id="PS00108">
    <property type="entry name" value="PROTEIN_KINASE_ST"/>
    <property type="match status" value="1"/>
</dbReference>
<dbReference type="InterPro" id="IPR008271">
    <property type="entry name" value="Ser/Thr_kinase_AS"/>
</dbReference>
<evidence type="ECO:0000256" key="7">
    <source>
        <dbReference type="SAM" id="MobiDB-lite"/>
    </source>
</evidence>
<name>A0A9P6HQ06_9AGAM</name>
<dbReference type="Proteomes" id="UP000736335">
    <property type="component" value="Unassembled WGS sequence"/>
</dbReference>
<accession>A0A9P6HQ06</accession>
<dbReference type="GO" id="GO:0005524">
    <property type="term" value="F:ATP binding"/>
    <property type="evidence" value="ECO:0007669"/>
    <property type="project" value="UniProtKB-KW"/>
</dbReference>
<feature type="compositionally biased region" description="Low complexity" evidence="7">
    <location>
        <begin position="121"/>
        <end position="144"/>
    </location>
</feature>
<keyword evidence="2" id="KW-0723">Serine/threonine-protein kinase</keyword>
<evidence type="ECO:0000256" key="1">
    <source>
        <dbReference type="ARBA" id="ARBA00010791"/>
    </source>
</evidence>
<dbReference type="PANTHER" id="PTHR24346">
    <property type="entry name" value="MAP/MICROTUBULE AFFINITY-REGULATING KINASE"/>
    <property type="match status" value="1"/>
</dbReference>
<dbReference type="GO" id="GO:0005737">
    <property type="term" value="C:cytoplasm"/>
    <property type="evidence" value="ECO:0007669"/>
    <property type="project" value="TreeGrafter"/>
</dbReference>
<dbReference type="InterPro" id="IPR000719">
    <property type="entry name" value="Prot_kinase_dom"/>
</dbReference>
<evidence type="ECO:0000256" key="3">
    <source>
        <dbReference type="ARBA" id="ARBA00022679"/>
    </source>
</evidence>
<evidence type="ECO:0000259" key="8">
    <source>
        <dbReference type="PROSITE" id="PS50011"/>
    </source>
</evidence>
<evidence type="ECO:0000256" key="5">
    <source>
        <dbReference type="ARBA" id="ARBA00022777"/>
    </source>
</evidence>
<sequence>MFPTPSASRAGSEYEPSPPTQATPCLTHSHRPSRELHHTPSFNTTPLHPGSIISACEDGSSISLTLLRTLGQGSFSSVWLACDVSGTLEHLVLSRKASIKRFKSTTSDGIVRRKSSRRSTGRSGVSGTKPWKTGGGTSPPTTNPFPVKDGFDRPDCHESGGRLVAVKLTDRAMDDRTRVSFIREVEVLKHVSHPNIVSFMHSFTTSTYYCLALEHIDGPELLDFINSDEKYAQLDEPFLRQFWGELCKAVGWMHSVALVHRDIKLENILLTGDLNAAGAWPSGPLVKLTDFGLSRFVDPDNPWLTTRCGSESYAAPEIVMGSRYDGRQTDAWACGVVLYALTTRRLPFDSLHGGFSSKSRKAMLLRIAKCEYTWPKGENEGSALWQILGVKRIIGRLLVRDPQQRWKIDALWQDEWMTGEGAPAPPPRSGSPPIPHPLHQSPQETYPELPAVTHELIDNDEDEDDEDGLIVGEDIPSVATQENF</sequence>
<feature type="region of interest" description="Disordered" evidence="7">
    <location>
        <begin position="417"/>
        <end position="484"/>
    </location>
</feature>
<comment type="caution">
    <text evidence="9">The sequence shown here is derived from an EMBL/GenBank/DDBJ whole genome shotgun (WGS) entry which is preliminary data.</text>
</comment>
<dbReference type="PROSITE" id="PS50011">
    <property type="entry name" value="PROTEIN_KINASE_DOM"/>
    <property type="match status" value="1"/>
</dbReference>
<organism evidence="9 10">
    <name type="scientific">Thelephora terrestris</name>
    <dbReference type="NCBI Taxonomy" id="56493"/>
    <lineage>
        <taxon>Eukaryota</taxon>
        <taxon>Fungi</taxon>
        <taxon>Dikarya</taxon>
        <taxon>Basidiomycota</taxon>
        <taxon>Agaricomycotina</taxon>
        <taxon>Agaricomycetes</taxon>
        <taxon>Thelephorales</taxon>
        <taxon>Thelephoraceae</taxon>
        <taxon>Thelephora</taxon>
    </lineage>
</organism>
<keyword evidence="3" id="KW-0808">Transferase</keyword>
<feature type="domain" description="Protein kinase" evidence="8">
    <location>
        <begin position="64"/>
        <end position="417"/>
    </location>
</feature>
<feature type="region of interest" description="Disordered" evidence="7">
    <location>
        <begin position="1"/>
        <end position="45"/>
    </location>
</feature>
<dbReference type="SUPFAM" id="SSF56112">
    <property type="entry name" value="Protein kinase-like (PK-like)"/>
    <property type="match status" value="1"/>
</dbReference>
<evidence type="ECO:0000256" key="6">
    <source>
        <dbReference type="ARBA" id="ARBA00022840"/>
    </source>
</evidence>
<feature type="compositionally biased region" description="Pro residues" evidence="7">
    <location>
        <begin position="423"/>
        <end position="436"/>
    </location>
</feature>
<evidence type="ECO:0000256" key="4">
    <source>
        <dbReference type="ARBA" id="ARBA00022741"/>
    </source>
</evidence>
<keyword evidence="4" id="KW-0547">Nucleotide-binding</keyword>
<dbReference type="EMBL" id="WIUZ02000001">
    <property type="protein sequence ID" value="KAF9792654.1"/>
    <property type="molecule type" value="Genomic_DNA"/>
</dbReference>
<dbReference type="SMART" id="SM00220">
    <property type="entry name" value="S_TKc"/>
    <property type="match status" value="1"/>
</dbReference>
<reference evidence="9" key="2">
    <citation type="submission" date="2020-11" db="EMBL/GenBank/DDBJ databases">
        <authorList>
            <consortium name="DOE Joint Genome Institute"/>
            <person name="Kuo A."/>
            <person name="Miyauchi S."/>
            <person name="Kiss E."/>
            <person name="Drula E."/>
            <person name="Kohler A."/>
            <person name="Sanchez-Garcia M."/>
            <person name="Andreopoulos B."/>
            <person name="Barry K.W."/>
            <person name="Bonito G."/>
            <person name="Buee M."/>
            <person name="Carver A."/>
            <person name="Chen C."/>
            <person name="Cichocki N."/>
            <person name="Clum A."/>
            <person name="Culley D."/>
            <person name="Crous P.W."/>
            <person name="Fauchery L."/>
            <person name="Girlanda M."/>
            <person name="Hayes R."/>
            <person name="Keri Z."/>
            <person name="Labutti K."/>
            <person name="Lipzen A."/>
            <person name="Lombard V."/>
            <person name="Magnuson J."/>
            <person name="Maillard F."/>
            <person name="Morin E."/>
            <person name="Murat C."/>
            <person name="Nolan M."/>
            <person name="Ohm R."/>
            <person name="Pangilinan J."/>
            <person name="Pereira M."/>
            <person name="Perotto S."/>
            <person name="Peter M."/>
            <person name="Riley R."/>
            <person name="Sitrit Y."/>
            <person name="Stielow B."/>
            <person name="Szollosi G."/>
            <person name="Zifcakova L."/>
            <person name="Stursova M."/>
            <person name="Spatafora J.W."/>
            <person name="Tedersoo L."/>
            <person name="Vaario L.-M."/>
            <person name="Yamada A."/>
            <person name="Yan M."/>
            <person name="Wang P."/>
            <person name="Xu J."/>
            <person name="Bruns T."/>
            <person name="Baldrian P."/>
            <person name="Vilgalys R."/>
            <person name="Henrissat B."/>
            <person name="Grigoriev I.V."/>
            <person name="Hibbett D."/>
            <person name="Nagy L.G."/>
            <person name="Martin F.M."/>
        </authorList>
    </citation>
    <scope>NUCLEOTIDE SEQUENCE</scope>
    <source>
        <strain evidence="9">UH-Tt-Lm1</strain>
    </source>
</reference>
<reference evidence="9" key="1">
    <citation type="journal article" date="2020" name="Nat. Commun.">
        <title>Large-scale genome sequencing of mycorrhizal fungi provides insights into the early evolution of symbiotic traits.</title>
        <authorList>
            <person name="Miyauchi S."/>
            <person name="Kiss E."/>
            <person name="Kuo A."/>
            <person name="Drula E."/>
            <person name="Kohler A."/>
            <person name="Sanchez-Garcia M."/>
            <person name="Morin E."/>
            <person name="Andreopoulos B."/>
            <person name="Barry K.W."/>
            <person name="Bonito G."/>
            <person name="Buee M."/>
            <person name="Carver A."/>
            <person name="Chen C."/>
            <person name="Cichocki N."/>
            <person name="Clum A."/>
            <person name="Culley D."/>
            <person name="Crous P.W."/>
            <person name="Fauchery L."/>
            <person name="Girlanda M."/>
            <person name="Hayes R.D."/>
            <person name="Keri Z."/>
            <person name="LaButti K."/>
            <person name="Lipzen A."/>
            <person name="Lombard V."/>
            <person name="Magnuson J."/>
            <person name="Maillard F."/>
            <person name="Murat C."/>
            <person name="Nolan M."/>
            <person name="Ohm R.A."/>
            <person name="Pangilinan J."/>
            <person name="Pereira M.F."/>
            <person name="Perotto S."/>
            <person name="Peter M."/>
            <person name="Pfister S."/>
            <person name="Riley R."/>
            <person name="Sitrit Y."/>
            <person name="Stielow J.B."/>
            <person name="Szollosi G."/>
            <person name="Zifcakova L."/>
            <person name="Stursova M."/>
            <person name="Spatafora J.W."/>
            <person name="Tedersoo L."/>
            <person name="Vaario L.M."/>
            <person name="Yamada A."/>
            <person name="Yan M."/>
            <person name="Wang P."/>
            <person name="Xu J."/>
            <person name="Bruns T."/>
            <person name="Baldrian P."/>
            <person name="Vilgalys R."/>
            <person name="Dunand C."/>
            <person name="Henrissat B."/>
            <person name="Grigoriev I.V."/>
            <person name="Hibbett D."/>
            <person name="Nagy L.G."/>
            <person name="Martin F.M."/>
        </authorList>
    </citation>
    <scope>NUCLEOTIDE SEQUENCE</scope>
    <source>
        <strain evidence="9">UH-Tt-Lm1</strain>
    </source>
</reference>
<protein>
    <submittedName>
        <fullName evidence="9">Kinase-like protein</fullName>
    </submittedName>
</protein>
<dbReference type="GO" id="GO:0004674">
    <property type="term" value="F:protein serine/threonine kinase activity"/>
    <property type="evidence" value="ECO:0007669"/>
    <property type="project" value="UniProtKB-KW"/>
</dbReference>
<dbReference type="InterPro" id="IPR011009">
    <property type="entry name" value="Kinase-like_dom_sf"/>
</dbReference>
<proteinExistence type="inferred from homology"/>
<dbReference type="OrthoDB" id="289250at2759"/>
<keyword evidence="10" id="KW-1185">Reference proteome</keyword>
<dbReference type="PANTHER" id="PTHR24346:SF82">
    <property type="entry name" value="KP78A-RELATED"/>
    <property type="match status" value="1"/>
</dbReference>
<dbReference type="GO" id="GO:0035556">
    <property type="term" value="P:intracellular signal transduction"/>
    <property type="evidence" value="ECO:0007669"/>
    <property type="project" value="TreeGrafter"/>
</dbReference>
<dbReference type="Gene3D" id="1.10.510.10">
    <property type="entry name" value="Transferase(Phosphotransferase) domain 1"/>
    <property type="match status" value="1"/>
</dbReference>
<keyword evidence="6" id="KW-0067">ATP-binding</keyword>